<reference evidence="10 11" key="1">
    <citation type="submission" date="2018-10" db="EMBL/GenBank/DDBJ databases">
        <title>Butyricimonas faecalis sp. nov., isolated from human faeces and emended description of the genus Butyricimonas.</title>
        <authorList>
            <person name="Le Roy T."/>
            <person name="Van der Smissen P."/>
            <person name="Paquot A."/>
            <person name="Delzenne N."/>
            <person name="Muccioli G."/>
            <person name="Collet J.-F."/>
            <person name="Cani P.D."/>
        </authorList>
    </citation>
    <scope>NUCLEOTIDE SEQUENCE [LARGE SCALE GENOMIC DNA]</scope>
    <source>
        <strain evidence="10 11">H184</strain>
    </source>
</reference>
<dbReference type="AlphaFoldDB" id="A0A3S9VX11"/>
<keyword evidence="4" id="KW-1003">Cell membrane</keyword>
<evidence type="ECO:0000256" key="5">
    <source>
        <dbReference type="ARBA" id="ARBA00022692"/>
    </source>
</evidence>
<evidence type="ECO:0000256" key="3">
    <source>
        <dbReference type="ARBA" id="ARBA00022448"/>
    </source>
</evidence>
<feature type="transmembrane region" description="Helical" evidence="8">
    <location>
        <begin position="288"/>
        <end position="309"/>
    </location>
</feature>
<keyword evidence="6 8" id="KW-1133">Transmembrane helix</keyword>
<name>A0A3S9VX11_9BACT</name>
<dbReference type="RefSeq" id="WP_106481438.1">
    <property type="nucleotide sequence ID" value="NZ_CP032819.1"/>
</dbReference>
<dbReference type="Pfam" id="PF12698">
    <property type="entry name" value="ABC2_membrane_3"/>
    <property type="match status" value="1"/>
</dbReference>
<accession>A0A3S9VX11</accession>
<dbReference type="Proteomes" id="UP000270673">
    <property type="component" value="Chromosome"/>
</dbReference>
<dbReference type="PANTHER" id="PTHR30294:SF29">
    <property type="entry name" value="MULTIDRUG ABC TRANSPORTER PERMEASE YBHS-RELATED"/>
    <property type="match status" value="1"/>
</dbReference>
<dbReference type="PANTHER" id="PTHR30294">
    <property type="entry name" value="MEMBRANE COMPONENT OF ABC TRANSPORTER YHHJ-RELATED"/>
    <property type="match status" value="1"/>
</dbReference>
<dbReference type="InterPro" id="IPR047817">
    <property type="entry name" value="ABC2_TM_bact-type"/>
</dbReference>
<evidence type="ECO:0000256" key="8">
    <source>
        <dbReference type="SAM" id="Phobius"/>
    </source>
</evidence>
<evidence type="ECO:0000256" key="2">
    <source>
        <dbReference type="ARBA" id="ARBA00007783"/>
    </source>
</evidence>
<keyword evidence="5 8" id="KW-0812">Transmembrane</keyword>
<evidence type="ECO:0000256" key="6">
    <source>
        <dbReference type="ARBA" id="ARBA00022989"/>
    </source>
</evidence>
<evidence type="ECO:0000256" key="4">
    <source>
        <dbReference type="ARBA" id="ARBA00022475"/>
    </source>
</evidence>
<feature type="transmembrane region" description="Helical" evidence="8">
    <location>
        <begin position="177"/>
        <end position="202"/>
    </location>
</feature>
<keyword evidence="3" id="KW-0813">Transport</keyword>
<evidence type="ECO:0000256" key="1">
    <source>
        <dbReference type="ARBA" id="ARBA00004651"/>
    </source>
</evidence>
<evidence type="ECO:0000313" key="11">
    <source>
        <dbReference type="Proteomes" id="UP000270673"/>
    </source>
</evidence>
<feature type="transmembrane region" description="Helical" evidence="8">
    <location>
        <begin position="222"/>
        <end position="251"/>
    </location>
</feature>
<dbReference type="GO" id="GO:0005886">
    <property type="term" value="C:plasma membrane"/>
    <property type="evidence" value="ECO:0007669"/>
    <property type="project" value="UniProtKB-SubCell"/>
</dbReference>
<keyword evidence="7 8" id="KW-0472">Membrane</keyword>
<evidence type="ECO:0000313" key="10">
    <source>
        <dbReference type="EMBL" id="AZS31043.1"/>
    </source>
</evidence>
<dbReference type="EMBL" id="CP032819">
    <property type="protein sequence ID" value="AZS31043.1"/>
    <property type="molecule type" value="Genomic_DNA"/>
</dbReference>
<dbReference type="OrthoDB" id="9808686at2"/>
<feature type="transmembrane region" description="Helical" evidence="8">
    <location>
        <begin position="351"/>
        <end position="369"/>
    </location>
</feature>
<comment type="subcellular location">
    <subcellularLocation>
        <location evidence="1">Cell membrane</location>
        <topology evidence="1">Multi-pass membrane protein</topology>
    </subcellularLocation>
</comment>
<dbReference type="PROSITE" id="PS51012">
    <property type="entry name" value="ABC_TM2"/>
    <property type="match status" value="1"/>
</dbReference>
<protein>
    <submittedName>
        <fullName evidence="10">ABC transporter permease</fullName>
    </submittedName>
</protein>
<gene>
    <name evidence="10" type="ORF">D8S85_16760</name>
</gene>
<feature type="domain" description="ABC transmembrane type-2" evidence="9">
    <location>
        <begin position="130"/>
        <end position="372"/>
    </location>
</feature>
<dbReference type="KEGG" id="buy:D8S85_16760"/>
<evidence type="ECO:0000259" key="9">
    <source>
        <dbReference type="PROSITE" id="PS51012"/>
    </source>
</evidence>
<dbReference type="GO" id="GO:0140359">
    <property type="term" value="F:ABC-type transporter activity"/>
    <property type="evidence" value="ECO:0007669"/>
    <property type="project" value="InterPro"/>
</dbReference>
<sequence>MKLKTFIDQFLAFTQKEFFHILRDRKTLLVLVVLPISQLLIFGFALNSSLTEMPTAVLDLSNDRMSRQIISKIDASSTFKVEEYVHSMQEVDELFKSGKLSQVFVFMPGFEREIKRTGKGNVQIIMDASLQINASTLESYILATLLEYQQEINAGRELPIQIIPEVKMRYNPRLDSAFHFVPGVIGIVLMLVCSMMASLAIVKEKESGTMEVLLVSPVRPPVIILAKLVPYLLVGMINIVVILLISVFILNVPIAGNIFLLFLVGTIFTLSSLALGIMVSVLTKTQRSAIIISIAGLMLPAITLSGFIFPLGSLSLLMKVIVHLMPVTLFISAARNIMIKGLGMDAVYPELFGLIVITVVLIVISIKCFKNRLS</sequence>
<feature type="transmembrane region" description="Helical" evidence="8">
    <location>
        <begin position="28"/>
        <end position="46"/>
    </location>
</feature>
<proteinExistence type="inferred from homology"/>
<dbReference type="InterPro" id="IPR013525">
    <property type="entry name" value="ABC2_TM"/>
</dbReference>
<organism evidence="10 11">
    <name type="scientific">Butyricimonas faecalis</name>
    <dbReference type="NCBI Taxonomy" id="2093856"/>
    <lineage>
        <taxon>Bacteria</taxon>
        <taxon>Pseudomonadati</taxon>
        <taxon>Bacteroidota</taxon>
        <taxon>Bacteroidia</taxon>
        <taxon>Bacteroidales</taxon>
        <taxon>Odoribacteraceae</taxon>
        <taxon>Butyricimonas</taxon>
    </lineage>
</organism>
<feature type="transmembrane region" description="Helical" evidence="8">
    <location>
        <begin position="258"/>
        <end position="282"/>
    </location>
</feature>
<dbReference type="Gene3D" id="3.40.1710.10">
    <property type="entry name" value="abc type-2 transporter like domain"/>
    <property type="match status" value="1"/>
</dbReference>
<comment type="similarity">
    <text evidence="2">Belongs to the ABC-2 integral membrane protein family.</text>
</comment>
<evidence type="ECO:0000256" key="7">
    <source>
        <dbReference type="ARBA" id="ARBA00023136"/>
    </source>
</evidence>
<keyword evidence="11" id="KW-1185">Reference proteome</keyword>
<dbReference type="InterPro" id="IPR051449">
    <property type="entry name" value="ABC-2_transporter_component"/>
</dbReference>